<sequence>MKTKMFLWLLWATFIAYTLLLAPLDRPGTLTVMEKMLKLQLEGINPYLVTIFALMGVWPMVYACLLFIDERTQNISAWPAFLASNGAGIIGLIPYLLLRQPQPQFSCRKDMLLKISDSRWTGIVLLLTTIWLLAWAWLNGDWGDYVRQWQSIPFVHLITWDCCLMAVIFPSLLGDDMARRGLADDRIFWAVSLVPLLGPLVYLCLRPPLPESATEIPTFPLTAGN</sequence>
<accession>A0ABX2CPH6</accession>
<comment type="caution">
    <text evidence="2">The sequence shown here is derived from an EMBL/GenBank/DDBJ whole genome shotgun (WGS) entry which is preliminary data.</text>
</comment>
<evidence type="ECO:0000313" key="3">
    <source>
        <dbReference type="Proteomes" id="UP000702425"/>
    </source>
</evidence>
<feature type="transmembrane region" description="Helical" evidence="1">
    <location>
        <begin position="80"/>
        <end position="98"/>
    </location>
</feature>
<evidence type="ECO:0000256" key="1">
    <source>
        <dbReference type="SAM" id="Phobius"/>
    </source>
</evidence>
<protein>
    <recommendedName>
        <fullName evidence="4">DUF2834 domain-containing protein</fullName>
    </recommendedName>
</protein>
<keyword evidence="1" id="KW-0812">Transmembrane</keyword>
<feature type="transmembrane region" description="Helical" evidence="1">
    <location>
        <begin position="187"/>
        <end position="205"/>
    </location>
</feature>
<feature type="transmembrane region" description="Helical" evidence="1">
    <location>
        <begin position="6"/>
        <end position="24"/>
    </location>
</feature>
<reference evidence="2 3" key="1">
    <citation type="journal article" date="2020" name="Sci. Rep.">
        <title>A novel cyanobacterial geosmin producer, revising GeoA distribution and dispersion patterns in Bacteria.</title>
        <authorList>
            <person name="Churro C."/>
            <person name="Semedo-Aguiar A.P."/>
            <person name="Silva A.D."/>
            <person name="Pereira-Leal J.B."/>
            <person name="Leite R.B."/>
        </authorList>
    </citation>
    <scope>NUCLEOTIDE SEQUENCE [LARGE SCALE GENOMIC DNA]</scope>
    <source>
        <strain evidence="2 3">IPMA8</strain>
    </source>
</reference>
<feature type="transmembrane region" description="Helical" evidence="1">
    <location>
        <begin position="44"/>
        <end position="68"/>
    </location>
</feature>
<dbReference type="EMBL" id="SRRZ01000001">
    <property type="protein sequence ID" value="NQE32309.1"/>
    <property type="molecule type" value="Genomic_DNA"/>
</dbReference>
<organism evidence="2 3">
    <name type="scientific">Microcoleus asticus IPMA8</name>
    <dbReference type="NCBI Taxonomy" id="2563858"/>
    <lineage>
        <taxon>Bacteria</taxon>
        <taxon>Bacillati</taxon>
        <taxon>Cyanobacteriota</taxon>
        <taxon>Cyanophyceae</taxon>
        <taxon>Oscillatoriophycideae</taxon>
        <taxon>Oscillatoriales</taxon>
        <taxon>Microcoleaceae</taxon>
        <taxon>Microcoleus</taxon>
        <taxon>Microcoleus asticus</taxon>
    </lineage>
</organism>
<dbReference type="Proteomes" id="UP000702425">
    <property type="component" value="Unassembled WGS sequence"/>
</dbReference>
<dbReference type="PANTHER" id="PTHR36009">
    <property type="match status" value="1"/>
</dbReference>
<evidence type="ECO:0008006" key="4">
    <source>
        <dbReference type="Google" id="ProtNLM"/>
    </source>
</evidence>
<dbReference type="RefSeq" id="WP_172184260.1">
    <property type="nucleotide sequence ID" value="NZ_CAWPPK010000001.1"/>
</dbReference>
<keyword evidence="1" id="KW-0472">Membrane</keyword>
<feature type="transmembrane region" description="Helical" evidence="1">
    <location>
        <begin position="119"/>
        <end position="137"/>
    </location>
</feature>
<gene>
    <name evidence="2" type="ORF">E5S67_00021</name>
</gene>
<proteinExistence type="predicted"/>
<evidence type="ECO:0000313" key="2">
    <source>
        <dbReference type="EMBL" id="NQE32309.1"/>
    </source>
</evidence>
<feature type="transmembrane region" description="Helical" evidence="1">
    <location>
        <begin position="157"/>
        <end position="175"/>
    </location>
</feature>
<keyword evidence="1" id="KW-1133">Transmembrane helix</keyword>
<dbReference type="PANTHER" id="PTHR36009:SF3">
    <property type="entry name" value="TRANSMEMBRANE PROTEIN"/>
    <property type="match status" value="1"/>
</dbReference>
<name>A0ABX2CPH6_9CYAN</name>
<keyword evidence="3" id="KW-1185">Reference proteome</keyword>